<keyword evidence="4" id="KW-0274">FAD</keyword>
<evidence type="ECO:0000313" key="10">
    <source>
        <dbReference type="Proteomes" id="UP001281447"/>
    </source>
</evidence>
<sequence>MSKPKIVVLGAGYAGMMTTKKLTQQLAPEEAEIVLVNKHNYHYQTTWLHEVAAGTINHNQARIMISDVINPNRVRLVYDAVQEVKKEEKKVILENSEISYDYLVISLGFVTNTFGIKGMDENAFYIQDIDGCQLIRDHIEYQFAKYKNDPDSKDSDLNILVGGGGFTGIELVGELAERVPQLCKKYDIDRRKARIINVEAAPSILPVFDKDLVSYAKASLEQRGSRVPYWRQDHRVHEGRIHRWR</sequence>
<keyword evidence="6" id="KW-0520">NAD</keyword>
<dbReference type="Gene3D" id="3.50.50.100">
    <property type="match status" value="1"/>
</dbReference>
<evidence type="ECO:0000256" key="7">
    <source>
        <dbReference type="ARBA" id="ARBA00047599"/>
    </source>
</evidence>
<evidence type="ECO:0000256" key="5">
    <source>
        <dbReference type="ARBA" id="ARBA00023002"/>
    </source>
</evidence>
<dbReference type="PANTHER" id="PTHR43706">
    <property type="entry name" value="NADH DEHYDROGENASE"/>
    <property type="match status" value="1"/>
</dbReference>
<keyword evidence="10" id="KW-1185">Reference proteome</keyword>
<dbReference type="PRINTS" id="PR00368">
    <property type="entry name" value="FADPNR"/>
</dbReference>
<dbReference type="EMBL" id="JAWDIP010000004">
    <property type="protein sequence ID" value="MDY0396200.1"/>
    <property type="molecule type" value="Genomic_DNA"/>
</dbReference>
<proteinExistence type="inferred from homology"/>
<comment type="catalytic activity">
    <reaction evidence="7">
        <text>a quinone + NADH + H(+) = a quinol + NAD(+)</text>
        <dbReference type="Rhea" id="RHEA:46160"/>
        <dbReference type="ChEBI" id="CHEBI:15378"/>
        <dbReference type="ChEBI" id="CHEBI:24646"/>
        <dbReference type="ChEBI" id="CHEBI:57540"/>
        <dbReference type="ChEBI" id="CHEBI:57945"/>
        <dbReference type="ChEBI" id="CHEBI:132124"/>
        <dbReference type="EC" id="1.6.5.9"/>
    </reaction>
</comment>
<dbReference type="Pfam" id="PF07992">
    <property type="entry name" value="Pyr_redox_2"/>
    <property type="match status" value="1"/>
</dbReference>
<dbReference type="InterPro" id="IPR045024">
    <property type="entry name" value="NDH-2"/>
</dbReference>
<accession>A0ABU5CA41</accession>
<protein>
    <recommendedName>
        <fullName evidence="2">NADH:ubiquinone reductase (non-electrogenic)</fullName>
        <ecNumber evidence="2">1.6.5.9</ecNumber>
    </recommendedName>
</protein>
<evidence type="ECO:0000256" key="3">
    <source>
        <dbReference type="ARBA" id="ARBA00022630"/>
    </source>
</evidence>
<dbReference type="EC" id="1.6.5.9" evidence="2"/>
<dbReference type="SUPFAM" id="SSF51905">
    <property type="entry name" value="FAD/NAD(P)-binding domain"/>
    <property type="match status" value="1"/>
</dbReference>
<comment type="similarity">
    <text evidence="1">Belongs to the NADH dehydrogenase family.</text>
</comment>
<evidence type="ECO:0000259" key="8">
    <source>
        <dbReference type="Pfam" id="PF07992"/>
    </source>
</evidence>
<evidence type="ECO:0000256" key="6">
    <source>
        <dbReference type="ARBA" id="ARBA00023027"/>
    </source>
</evidence>
<dbReference type="PANTHER" id="PTHR43706:SF47">
    <property type="entry name" value="EXTERNAL NADH-UBIQUINONE OXIDOREDUCTASE 1, MITOCHONDRIAL-RELATED"/>
    <property type="match status" value="1"/>
</dbReference>
<evidence type="ECO:0000256" key="4">
    <source>
        <dbReference type="ARBA" id="ARBA00022827"/>
    </source>
</evidence>
<comment type="caution">
    <text evidence="9">The sequence shown here is derived from an EMBL/GenBank/DDBJ whole genome shotgun (WGS) entry which is preliminary data.</text>
</comment>
<dbReference type="InterPro" id="IPR036188">
    <property type="entry name" value="FAD/NAD-bd_sf"/>
</dbReference>
<name>A0ABU5CA41_9BACI</name>
<evidence type="ECO:0000313" key="9">
    <source>
        <dbReference type="EMBL" id="MDY0396200.1"/>
    </source>
</evidence>
<evidence type="ECO:0000256" key="2">
    <source>
        <dbReference type="ARBA" id="ARBA00012637"/>
    </source>
</evidence>
<feature type="domain" description="FAD/NAD(P)-binding" evidence="8">
    <location>
        <begin position="5"/>
        <end position="224"/>
    </location>
</feature>
<reference evidence="9 10" key="1">
    <citation type="submission" date="2023-10" db="EMBL/GenBank/DDBJ databases">
        <title>Virgibacillus halophilus 5B73C genome.</title>
        <authorList>
            <person name="Miliotis G."/>
            <person name="Sengupta P."/>
            <person name="Hameed A."/>
            <person name="Chuvochina M."/>
            <person name="Mcdonagh F."/>
            <person name="Simpson A.C."/>
            <person name="Singh N.K."/>
            <person name="Rekha P.D."/>
            <person name="Raman K."/>
            <person name="Hugenholtz P."/>
            <person name="Venkateswaran K."/>
        </authorList>
    </citation>
    <scope>NUCLEOTIDE SEQUENCE [LARGE SCALE GENOMIC DNA]</scope>
    <source>
        <strain evidence="9 10">5B73C</strain>
    </source>
</reference>
<dbReference type="InterPro" id="IPR023753">
    <property type="entry name" value="FAD/NAD-binding_dom"/>
</dbReference>
<evidence type="ECO:0000256" key="1">
    <source>
        <dbReference type="ARBA" id="ARBA00005272"/>
    </source>
</evidence>
<keyword evidence="3" id="KW-0285">Flavoprotein</keyword>
<keyword evidence="5" id="KW-0560">Oxidoreductase</keyword>
<organism evidence="9 10">
    <name type="scientific">Tigheibacillus halophilus</name>
    <dbReference type="NCBI Taxonomy" id="361280"/>
    <lineage>
        <taxon>Bacteria</taxon>
        <taxon>Bacillati</taxon>
        <taxon>Bacillota</taxon>
        <taxon>Bacilli</taxon>
        <taxon>Bacillales</taxon>
        <taxon>Bacillaceae</taxon>
        <taxon>Tigheibacillus</taxon>
    </lineage>
</organism>
<gene>
    <name evidence="9" type="ORF">RWE15_19885</name>
</gene>
<dbReference type="Proteomes" id="UP001281447">
    <property type="component" value="Unassembled WGS sequence"/>
</dbReference>